<feature type="transmembrane region" description="Helical" evidence="6">
    <location>
        <begin position="318"/>
        <end position="335"/>
    </location>
</feature>
<evidence type="ECO:0000313" key="10">
    <source>
        <dbReference type="Proteomes" id="UP001597046"/>
    </source>
</evidence>
<evidence type="ECO:0000256" key="7">
    <source>
        <dbReference type="SAM" id="MobiDB-lite"/>
    </source>
</evidence>
<dbReference type="InterPro" id="IPR036388">
    <property type="entry name" value="WH-like_DNA-bd_sf"/>
</dbReference>
<organism evidence="9 10">
    <name type="scientific">Terrabacter terrigena</name>
    <dbReference type="NCBI Taxonomy" id="574718"/>
    <lineage>
        <taxon>Bacteria</taxon>
        <taxon>Bacillati</taxon>
        <taxon>Actinomycetota</taxon>
        <taxon>Actinomycetes</taxon>
        <taxon>Micrococcales</taxon>
        <taxon>Intrasporangiaceae</taxon>
        <taxon>Terrabacter</taxon>
    </lineage>
</organism>
<comment type="caution">
    <text evidence="9">The sequence shown here is derived from an EMBL/GenBank/DDBJ whole genome shotgun (WGS) entry which is preliminary data.</text>
</comment>
<reference evidence="10" key="1">
    <citation type="journal article" date="2019" name="Int. J. Syst. Evol. Microbiol.">
        <title>The Global Catalogue of Microorganisms (GCM) 10K type strain sequencing project: providing services to taxonomists for standard genome sequencing and annotation.</title>
        <authorList>
            <consortium name="The Broad Institute Genomics Platform"/>
            <consortium name="The Broad Institute Genome Sequencing Center for Infectious Disease"/>
            <person name="Wu L."/>
            <person name="Ma J."/>
        </authorList>
    </citation>
    <scope>NUCLEOTIDE SEQUENCE [LARGE SCALE GENOMIC DNA]</scope>
    <source>
        <strain evidence="10">CCUG 57508</strain>
    </source>
</reference>
<dbReference type="PROSITE" id="PS50895">
    <property type="entry name" value="SURF1"/>
    <property type="match status" value="1"/>
</dbReference>
<evidence type="ECO:0000256" key="3">
    <source>
        <dbReference type="ARBA" id="ARBA00022692"/>
    </source>
</evidence>
<evidence type="ECO:0000256" key="6">
    <source>
        <dbReference type="RuleBase" id="RU363076"/>
    </source>
</evidence>
<evidence type="ECO:0000256" key="2">
    <source>
        <dbReference type="ARBA" id="ARBA00007165"/>
    </source>
</evidence>
<dbReference type="Pfam" id="PF03861">
    <property type="entry name" value="ANTAR"/>
    <property type="match status" value="1"/>
</dbReference>
<dbReference type="Proteomes" id="UP001597046">
    <property type="component" value="Unassembled WGS sequence"/>
</dbReference>
<keyword evidence="5 6" id="KW-0472">Membrane</keyword>
<evidence type="ECO:0000256" key="1">
    <source>
        <dbReference type="ARBA" id="ARBA00004370"/>
    </source>
</evidence>
<dbReference type="EMBL" id="JBHTKH010000006">
    <property type="protein sequence ID" value="MFD1054923.1"/>
    <property type="molecule type" value="Genomic_DNA"/>
</dbReference>
<comment type="subcellular location">
    <subcellularLocation>
        <location evidence="6">Cell membrane</location>
        <topology evidence="6">Multi-pass membrane protein</topology>
    </subcellularLocation>
    <subcellularLocation>
        <location evidence="1">Membrane</location>
    </subcellularLocation>
</comment>
<dbReference type="RefSeq" id="WP_386052822.1">
    <property type="nucleotide sequence ID" value="NZ_JBHTKH010000006.1"/>
</dbReference>
<dbReference type="Gene3D" id="1.10.10.10">
    <property type="entry name" value="Winged helix-like DNA-binding domain superfamily/Winged helix DNA-binding domain"/>
    <property type="match status" value="1"/>
</dbReference>
<gene>
    <name evidence="9" type="ORF">ACFQ2V_11450</name>
</gene>
<evidence type="ECO:0000313" key="9">
    <source>
        <dbReference type="EMBL" id="MFD1054923.1"/>
    </source>
</evidence>
<dbReference type="InterPro" id="IPR011006">
    <property type="entry name" value="CheY-like_superfamily"/>
</dbReference>
<evidence type="ECO:0000256" key="4">
    <source>
        <dbReference type="ARBA" id="ARBA00022989"/>
    </source>
</evidence>
<dbReference type="Pfam" id="PF02104">
    <property type="entry name" value="SURF1"/>
    <property type="match status" value="1"/>
</dbReference>
<feature type="region of interest" description="Disordered" evidence="7">
    <location>
        <begin position="342"/>
        <end position="367"/>
    </location>
</feature>
<dbReference type="InterPro" id="IPR005561">
    <property type="entry name" value="ANTAR"/>
</dbReference>
<dbReference type="PROSITE" id="PS50921">
    <property type="entry name" value="ANTAR"/>
    <property type="match status" value="1"/>
</dbReference>
<evidence type="ECO:0000259" key="8">
    <source>
        <dbReference type="PROSITE" id="PS50921"/>
    </source>
</evidence>
<dbReference type="CDD" id="cd06662">
    <property type="entry name" value="SURF1"/>
    <property type="match status" value="1"/>
</dbReference>
<dbReference type="PANTHER" id="PTHR23427:SF2">
    <property type="entry name" value="SURFEIT LOCUS PROTEIN 1"/>
    <property type="match status" value="1"/>
</dbReference>
<comment type="similarity">
    <text evidence="2 6">Belongs to the SURF1 family.</text>
</comment>
<dbReference type="SUPFAM" id="SSF52172">
    <property type="entry name" value="CheY-like"/>
    <property type="match status" value="1"/>
</dbReference>
<feature type="transmembrane region" description="Helical" evidence="6">
    <location>
        <begin position="111"/>
        <end position="133"/>
    </location>
</feature>
<proteinExistence type="inferred from homology"/>
<keyword evidence="4 6" id="KW-1133">Transmembrane helix</keyword>
<dbReference type="PANTHER" id="PTHR23427">
    <property type="entry name" value="SURFEIT LOCUS PROTEIN"/>
    <property type="match status" value="1"/>
</dbReference>
<sequence>MAAAVVHERGHLKDQAQQLSRALLSRDVIGQAKGILMERLKLTPEQAFDALRHSSNRLDEKLQTVARAPGRDRRVRRHPEHPALANPAGLRALPESGYRRCVLRLWLTRRWLLGTLVAVLFGVACFYLGLWQWHRHVEQRTKVDAIARNYGAAPVAFSPALVAAGLPQERQWTRVTLTGTYAAATDLLVRNRTLDQTVGFEVLTPFRTDGTTILVDRGWVPNAQDAETSPRVDPPPTETVGVTGWLRTGEVSLGRDLPRPQLASVNVADARAQVPSLSDVDAYVVLGSQVPAAPAGDHPVRVLPRPEEDLGPHQAYAYQWWLFMPGGLVFIVFAVRRESRAATDAADRTGTSPTKPKKVRIWDEEDA</sequence>
<evidence type="ECO:0000256" key="5">
    <source>
        <dbReference type="ARBA" id="ARBA00023136"/>
    </source>
</evidence>
<feature type="domain" description="ANTAR" evidence="8">
    <location>
        <begin position="9"/>
        <end position="70"/>
    </location>
</feature>
<accession>A0ABW3MW56</accession>
<dbReference type="InterPro" id="IPR002994">
    <property type="entry name" value="Surf1/Shy1"/>
</dbReference>
<keyword evidence="3 6" id="KW-0812">Transmembrane</keyword>
<dbReference type="SMART" id="SM01012">
    <property type="entry name" value="ANTAR"/>
    <property type="match status" value="1"/>
</dbReference>
<name>A0ABW3MW56_9MICO</name>
<keyword evidence="6" id="KW-1003">Cell membrane</keyword>
<dbReference type="InterPro" id="IPR045214">
    <property type="entry name" value="Surf1/Surf4"/>
</dbReference>
<keyword evidence="10" id="KW-1185">Reference proteome</keyword>
<protein>
    <recommendedName>
        <fullName evidence="6">SURF1-like protein</fullName>
    </recommendedName>
</protein>